<evidence type="ECO:0008006" key="4">
    <source>
        <dbReference type="Google" id="ProtNLM"/>
    </source>
</evidence>
<dbReference type="Pfam" id="PF10136">
    <property type="entry name" value="SpecificRecomb"/>
    <property type="match status" value="1"/>
</dbReference>
<protein>
    <recommendedName>
        <fullName evidence="4">Site-specific recombinase</fullName>
    </recommendedName>
</protein>
<feature type="transmembrane region" description="Helical" evidence="1">
    <location>
        <begin position="497"/>
        <end position="516"/>
    </location>
</feature>
<evidence type="ECO:0000256" key="1">
    <source>
        <dbReference type="SAM" id="Phobius"/>
    </source>
</evidence>
<dbReference type="RefSeq" id="WP_223905007.1">
    <property type="nucleotide sequence ID" value="NZ_AP024238.1"/>
</dbReference>
<name>A0ABN6DAR6_9BURK</name>
<feature type="transmembrane region" description="Helical" evidence="1">
    <location>
        <begin position="454"/>
        <end position="477"/>
    </location>
</feature>
<keyword evidence="1" id="KW-0812">Transmembrane</keyword>
<feature type="transmembrane region" description="Helical" evidence="1">
    <location>
        <begin position="558"/>
        <end position="580"/>
    </location>
</feature>
<gene>
    <name evidence="2" type="ORF">MIZ03_4039</name>
</gene>
<keyword evidence="3" id="KW-1185">Reference proteome</keyword>
<dbReference type="PIRSF" id="PIRSF015380">
    <property type="entry name" value="Site-sp_rcmb"/>
    <property type="match status" value="1"/>
</dbReference>
<accession>A0ABN6DAR6</accession>
<keyword evidence="1" id="KW-0472">Membrane</keyword>
<evidence type="ECO:0000313" key="2">
    <source>
        <dbReference type="EMBL" id="BCO29127.1"/>
    </source>
</evidence>
<proteinExistence type="predicted"/>
<dbReference type="EMBL" id="AP024238">
    <property type="protein sequence ID" value="BCO29127.1"/>
    <property type="molecule type" value="Genomic_DNA"/>
</dbReference>
<reference evidence="2 3" key="1">
    <citation type="journal article" date="2021" name="Microbiol. Spectr.">
        <title>A Single Bacterium Capable of Oxidation and Reduction of Iron at Circumneutral pH.</title>
        <authorList>
            <person name="Kato S."/>
            <person name="Ohkuma M."/>
        </authorList>
    </citation>
    <scope>NUCLEOTIDE SEQUENCE [LARGE SCALE GENOMIC DNA]</scope>
    <source>
        <strain evidence="2 3">MIZ03</strain>
    </source>
</reference>
<organism evidence="2 3">
    <name type="scientific">Rhodoferax lithotrophicus</name>
    <dbReference type="NCBI Taxonomy" id="2798804"/>
    <lineage>
        <taxon>Bacteria</taxon>
        <taxon>Pseudomonadati</taxon>
        <taxon>Pseudomonadota</taxon>
        <taxon>Betaproteobacteria</taxon>
        <taxon>Burkholderiales</taxon>
        <taxon>Comamonadaceae</taxon>
        <taxon>Rhodoferax</taxon>
    </lineage>
</organism>
<dbReference type="Proteomes" id="UP000824366">
    <property type="component" value="Chromosome"/>
</dbReference>
<feature type="transmembrane region" description="Helical" evidence="1">
    <location>
        <begin position="610"/>
        <end position="638"/>
    </location>
</feature>
<dbReference type="InterPro" id="IPR011385">
    <property type="entry name" value="Site-sp_rcmbase"/>
</dbReference>
<evidence type="ECO:0000313" key="3">
    <source>
        <dbReference type="Proteomes" id="UP000824366"/>
    </source>
</evidence>
<keyword evidence="1" id="KW-1133">Transmembrane helix</keyword>
<sequence length="684" mass="75022">MTHRPDLSELLDALNPHADLAHRHLWLIDLLDWIRGDRNSVPRTLSRVNLLLDTLQQRPATRAQLQTWWQVLLGTVDATALLADYGFSSRSAFVSELMERLRLKWLPATPETADAAALFALAFNDPFDALWLNALDDATLARLACVLQTDHSCIPDSNCAWIPNQWQHAISPWQATLLEALTFCTSQIRATGFSPELRLRMSAPARETVSFHALAADFDALQTAFLASPSCTSQARESALHQFLARLETCRHAAASVYTHLDAHGISVNLVFQLRQLRTRVLRTRALLDCLLSNTPQRHTAQLLAHLVEVGQERRSVRALITANSSMLAAKVAERSSETGEHYITRNRSEYVRMLRDAAGGGAVMSLTTLMKFVVLSLGLSAFWSGFYAGMNYALSFVLIQLLHYTVATKQPAMTAPAMAAKLKDLGSPGAIEGFVDEVTHLVRSQVAAVVGNLALVAPAVLLISSFMWLTLGAPMIDAKEAEHVLHSLDLRGPTLLFAAFTGVLLFASSIIAGWAENWFVLQRLDSAIRYNPRITRLLGMGRSDRWAGFVRRNISGLAANISLGLMLGLIPAFAAFFGLNLEVRHVTLSTGQLAAAAASMGPELLTQGIFWWCVAGILLTGVLNVGVSFYFAFALALRAHSVSGVDRGRIGQAIRHRARTQLRSFFWPAAETVTPPENTPHSG</sequence>